<sequence>MANGALYSTSVIAKLFNVTERTINNLTKDGIITRAERGKYDLVPTVQAYVKYLQEKAFGKNVASGDYHSEKTAHERIKRQMAELTLAKMKAELLDAYIVERVMSEMNVGIRNKILSIPQKLAPKLTNIGESSEIYDVLNNELREVLTELSEYDPAQFIEGEGFEVGN</sequence>
<dbReference type="RefSeq" id="WP_114295844.1">
    <property type="nucleotide sequence ID" value="NZ_QPJT01000001.1"/>
</dbReference>
<name>A0A369BH59_9FIRM</name>
<dbReference type="Proteomes" id="UP000253034">
    <property type="component" value="Unassembled WGS sequence"/>
</dbReference>
<proteinExistence type="predicted"/>
<comment type="caution">
    <text evidence="1">The sequence shown here is derived from an EMBL/GenBank/DDBJ whole genome shotgun (WGS) entry which is preliminary data.</text>
</comment>
<gene>
    <name evidence="1" type="ORF">DFR58_10194</name>
</gene>
<evidence type="ECO:0000313" key="1">
    <source>
        <dbReference type="EMBL" id="RCX20892.1"/>
    </source>
</evidence>
<keyword evidence="2" id="KW-1185">Reference proteome</keyword>
<dbReference type="OrthoDB" id="1908546at2"/>
<dbReference type="AlphaFoldDB" id="A0A369BH59"/>
<accession>A0A369BH59</accession>
<dbReference type="EMBL" id="QPJT01000001">
    <property type="protein sequence ID" value="RCX20892.1"/>
    <property type="molecule type" value="Genomic_DNA"/>
</dbReference>
<protein>
    <submittedName>
        <fullName evidence="1">Phage terminase Nu1 subunit (DNA packaging protein)</fullName>
    </submittedName>
</protein>
<evidence type="ECO:0000313" key="2">
    <source>
        <dbReference type="Proteomes" id="UP000253034"/>
    </source>
</evidence>
<reference evidence="1 2" key="1">
    <citation type="submission" date="2018-07" db="EMBL/GenBank/DDBJ databases">
        <title>Genomic Encyclopedia of Type Strains, Phase IV (KMG-IV): sequencing the most valuable type-strain genomes for metagenomic binning, comparative biology and taxonomic classification.</title>
        <authorList>
            <person name="Goeker M."/>
        </authorList>
    </citation>
    <scope>NUCLEOTIDE SEQUENCE [LARGE SCALE GENOMIC DNA]</scope>
    <source>
        <strain evidence="1 2">DSM 27016</strain>
    </source>
</reference>
<organism evidence="1 2">
    <name type="scientific">Anaerobacterium chartisolvens</name>
    <dbReference type="NCBI Taxonomy" id="1297424"/>
    <lineage>
        <taxon>Bacteria</taxon>
        <taxon>Bacillati</taxon>
        <taxon>Bacillota</taxon>
        <taxon>Clostridia</taxon>
        <taxon>Eubacteriales</taxon>
        <taxon>Oscillospiraceae</taxon>
        <taxon>Anaerobacterium</taxon>
    </lineage>
</organism>